<dbReference type="InterPro" id="IPR012296">
    <property type="entry name" value="Nuclease_put_TT1808"/>
</dbReference>
<gene>
    <name evidence="2" type="ORF">Pla175_47950</name>
</gene>
<evidence type="ECO:0000313" key="2">
    <source>
        <dbReference type="EMBL" id="QDU91373.1"/>
    </source>
</evidence>
<evidence type="ECO:0000259" key="1">
    <source>
        <dbReference type="Pfam" id="PF05685"/>
    </source>
</evidence>
<dbReference type="Proteomes" id="UP000317429">
    <property type="component" value="Chromosome"/>
</dbReference>
<dbReference type="InterPro" id="IPR011335">
    <property type="entry name" value="Restrct_endonuc-II-like"/>
</dbReference>
<reference evidence="2 3" key="1">
    <citation type="submission" date="2019-02" db="EMBL/GenBank/DDBJ databases">
        <title>Deep-cultivation of Planctomycetes and their phenomic and genomic characterization uncovers novel biology.</title>
        <authorList>
            <person name="Wiegand S."/>
            <person name="Jogler M."/>
            <person name="Boedeker C."/>
            <person name="Pinto D."/>
            <person name="Vollmers J."/>
            <person name="Rivas-Marin E."/>
            <person name="Kohn T."/>
            <person name="Peeters S.H."/>
            <person name="Heuer A."/>
            <person name="Rast P."/>
            <person name="Oberbeckmann S."/>
            <person name="Bunk B."/>
            <person name="Jeske O."/>
            <person name="Meyerdierks A."/>
            <person name="Storesund J.E."/>
            <person name="Kallscheuer N."/>
            <person name="Luecker S."/>
            <person name="Lage O.M."/>
            <person name="Pohl T."/>
            <person name="Merkel B.J."/>
            <person name="Hornburger P."/>
            <person name="Mueller R.-W."/>
            <person name="Bruemmer F."/>
            <person name="Labrenz M."/>
            <person name="Spormann A.M."/>
            <person name="Op den Camp H."/>
            <person name="Overmann J."/>
            <person name="Amann R."/>
            <person name="Jetten M.S.M."/>
            <person name="Mascher T."/>
            <person name="Medema M.H."/>
            <person name="Devos D.P."/>
            <person name="Kaster A.-K."/>
            <person name="Ovreas L."/>
            <person name="Rohde M."/>
            <person name="Galperin M.Y."/>
            <person name="Jogler C."/>
        </authorList>
    </citation>
    <scope>NUCLEOTIDE SEQUENCE [LARGE SCALE GENOMIC DNA]</scope>
    <source>
        <strain evidence="2 3">Pla175</strain>
    </source>
</reference>
<dbReference type="PANTHER" id="PTHR36558">
    <property type="entry name" value="GLR1098 PROTEIN"/>
    <property type="match status" value="1"/>
</dbReference>
<dbReference type="RefSeq" id="WP_145291418.1">
    <property type="nucleotide sequence ID" value="NZ_CP036291.1"/>
</dbReference>
<feature type="domain" description="Putative restriction endonuclease" evidence="1">
    <location>
        <begin position="12"/>
        <end position="174"/>
    </location>
</feature>
<organism evidence="2 3">
    <name type="scientific">Pirellulimonas nuda</name>
    <dbReference type="NCBI Taxonomy" id="2528009"/>
    <lineage>
        <taxon>Bacteria</taxon>
        <taxon>Pseudomonadati</taxon>
        <taxon>Planctomycetota</taxon>
        <taxon>Planctomycetia</taxon>
        <taxon>Pirellulales</taxon>
        <taxon>Lacipirellulaceae</taxon>
        <taxon>Pirellulimonas</taxon>
    </lineage>
</organism>
<accession>A0A518DIR9</accession>
<sequence length="198" mass="22799">MTAATQNDRVSVEDYLAMERESDVRHEYVGGAVHAMAGSRGTHNTISVNAVRAFGNQLEDSPCQPFVNDIRVLIRLPTHTRYYYPDCLIVCDDPPTSEMWTEKPALVMEVLSRSTRRIDLMEKKDGYLALPSLKVLLYVEQERAYVHCYRRSDNGFEFEAYEGLDAVVPLPEFRIELPLSTLYQRIEFTPESYEPEPR</sequence>
<dbReference type="InterPro" id="IPR008538">
    <property type="entry name" value="Uma2"/>
</dbReference>
<keyword evidence="3" id="KW-1185">Reference proteome</keyword>
<protein>
    <recommendedName>
        <fullName evidence="1">Putative restriction endonuclease domain-containing protein</fullName>
    </recommendedName>
</protein>
<dbReference type="SUPFAM" id="SSF52980">
    <property type="entry name" value="Restriction endonuclease-like"/>
    <property type="match status" value="1"/>
</dbReference>
<name>A0A518DIR9_9BACT</name>
<dbReference type="CDD" id="cd06260">
    <property type="entry name" value="DUF820-like"/>
    <property type="match status" value="1"/>
</dbReference>
<dbReference type="PANTHER" id="PTHR36558:SF1">
    <property type="entry name" value="RESTRICTION ENDONUCLEASE DOMAIN-CONTAINING PROTEIN-RELATED"/>
    <property type="match status" value="1"/>
</dbReference>
<evidence type="ECO:0000313" key="3">
    <source>
        <dbReference type="Proteomes" id="UP000317429"/>
    </source>
</evidence>
<proteinExistence type="predicted"/>
<dbReference type="Pfam" id="PF05685">
    <property type="entry name" value="Uma2"/>
    <property type="match status" value="1"/>
</dbReference>
<dbReference type="AlphaFoldDB" id="A0A518DIR9"/>
<dbReference type="OrthoDB" id="9808428at2"/>
<dbReference type="Gene3D" id="3.90.1570.10">
    <property type="entry name" value="tt1808, chain A"/>
    <property type="match status" value="1"/>
</dbReference>
<dbReference type="EMBL" id="CP036291">
    <property type="protein sequence ID" value="QDU91373.1"/>
    <property type="molecule type" value="Genomic_DNA"/>
</dbReference>
<dbReference type="KEGG" id="pnd:Pla175_47950"/>